<name>A0A1M6LU26_9ACTN</name>
<evidence type="ECO:0000313" key="2">
    <source>
        <dbReference type="Proteomes" id="UP000184452"/>
    </source>
</evidence>
<keyword evidence="1" id="KW-0808">Transferase</keyword>
<dbReference type="Pfam" id="PF13578">
    <property type="entry name" value="Methyltransf_24"/>
    <property type="match status" value="1"/>
</dbReference>
<evidence type="ECO:0000313" key="1">
    <source>
        <dbReference type="EMBL" id="SHJ74747.1"/>
    </source>
</evidence>
<dbReference type="GO" id="GO:0008168">
    <property type="term" value="F:methyltransferase activity"/>
    <property type="evidence" value="ECO:0007669"/>
    <property type="project" value="UniProtKB-KW"/>
</dbReference>
<reference evidence="1 2" key="1">
    <citation type="submission" date="2016-11" db="EMBL/GenBank/DDBJ databases">
        <authorList>
            <person name="Jaros S."/>
            <person name="Januszkiewicz K."/>
            <person name="Wedrychowicz H."/>
        </authorList>
    </citation>
    <scope>NUCLEOTIDE SEQUENCE [LARGE SCALE GENOMIC DNA]</scope>
    <source>
        <strain evidence="1 2">CGMCC 4.5723</strain>
    </source>
</reference>
<proteinExistence type="predicted"/>
<accession>A0A1M6LU26</accession>
<dbReference type="AlphaFoldDB" id="A0A1M6LU26"/>
<dbReference type="EMBL" id="FQZK01000009">
    <property type="protein sequence ID" value="SHJ74747.1"/>
    <property type="molecule type" value="Genomic_DNA"/>
</dbReference>
<dbReference type="InterPro" id="IPR029063">
    <property type="entry name" value="SAM-dependent_MTases_sf"/>
</dbReference>
<dbReference type="Gene3D" id="3.40.50.150">
    <property type="entry name" value="Vaccinia Virus protein VP39"/>
    <property type="match status" value="1"/>
</dbReference>
<organism evidence="1 2">
    <name type="scientific">Nocardiopsis flavescens</name>
    <dbReference type="NCBI Taxonomy" id="758803"/>
    <lineage>
        <taxon>Bacteria</taxon>
        <taxon>Bacillati</taxon>
        <taxon>Actinomycetota</taxon>
        <taxon>Actinomycetes</taxon>
        <taxon>Streptosporangiales</taxon>
        <taxon>Nocardiopsidaceae</taxon>
        <taxon>Nocardiopsis</taxon>
    </lineage>
</organism>
<gene>
    <name evidence="1" type="ORF">SAMN05421803_10961</name>
</gene>
<sequence>MNTYGIAGRTGRGGARRSVGYWGRALTRGDRAPVNDKGTAMGEASIDLSLVGDLYRKYREPLAQVRKAQREFLRETRGRLTPQLDDLEAEITYLLLRETRPGTVMELGTFHGWSTTWILSALRDNGTGTLHSFDIVDNVVSNVPASLSEGRWRFHRGDVRENLGEVPGDIGYLFVDAAHNARFARWYLAELFPRVAAGTPVSVHDVFHGRRALPLTEGAVVLSWLRRTGTEYLTVSRRRAPAPYTALLELREELGLDEPVRDSTRNPMIYFRMPAA</sequence>
<keyword evidence="1" id="KW-0489">Methyltransferase</keyword>
<dbReference type="SUPFAM" id="SSF53335">
    <property type="entry name" value="S-adenosyl-L-methionine-dependent methyltransferases"/>
    <property type="match status" value="1"/>
</dbReference>
<protein>
    <submittedName>
        <fullName evidence="1">Methyltransferase domain-containing protein</fullName>
    </submittedName>
</protein>
<dbReference type="GO" id="GO:0032259">
    <property type="term" value="P:methylation"/>
    <property type="evidence" value="ECO:0007669"/>
    <property type="project" value="UniProtKB-KW"/>
</dbReference>
<dbReference type="Proteomes" id="UP000184452">
    <property type="component" value="Unassembled WGS sequence"/>
</dbReference>
<keyword evidence="2" id="KW-1185">Reference proteome</keyword>